<sequence>MSEAPSLLTTEVPRVSRSQAENIAAQVYGLEGKAEVLGGERDSNFCLTTGPGHAYMLRFVNPAEVPAEVAFQTAILSHLAIHDSQLPVPRLQESRHGELTPQVMVDGQMLTLRAVSYLPGIAQYQVSRSAVLMREIGDTLARLDIALSDFNHPGAQRDLLWDISDMSRLEGWLTQLTDPEQRRTITRVLETHRQKVVPASQRLRRQVIHNDLNAHNVLVNSADPQRLAGIIDFGDALHAPLINELATALAYQLDSDGDDLFLYCRPMIAAYTARLQLTGAELDVLPELVASRLALSLLIAQHRAVLYPQNRDYILRNQVHAWGSLSRLMALPFSQTDLIFRQSCAFEQK</sequence>
<evidence type="ECO:0000256" key="5">
    <source>
        <dbReference type="ARBA" id="ARBA00036820"/>
    </source>
</evidence>
<organism evidence="10 11">
    <name type="scientific">Rahnella sp. (strain Y9602)</name>
    <dbReference type="NCBI Taxonomy" id="2703885"/>
    <lineage>
        <taxon>Bacteria</taxon>
        <taxon>Pseudomonadati</taxon>
        <taxon>Pseudomonadota</taxon>
        <taxon>Gammaproteobacteria</taxon>
        <taxon>Enterobacterales</taxon>
        <taxon>Yersiniaceae</taxon>
        <taxon>Rahnella</taxon>
    </lineage>
</organism>
<dbReference type="KEGG" id="rah:Rahaq_4741"/>
<reference evidence="11" key="1">
    <citation type="submission" date="2011-01" db="EMBL/GenBank/DDBJ databases">
        <title>Complete sequence of plasmid1 of Rahnella sp. Y9602.</title>
        <authorList>
            <consortium name="US DOE Joint Genome Institute"/>
            <person name="Lucas S."/>
            <person name="Copeland A."/>
            <person name="Lapidus A."/>
            <person name="Cheng J.-F."/>
            <person name="Goodwin L."/>
            <person name="Pitluck S."/>
            <person name="Lu M."/>
            <person name="Detter J.C."/>
            <person name="Han C."/>
            <person name="Tapia R."/>
            <person name="Land M."/>
            <person name="Hauser L."/>
            <person name="Kyrpides N."/>
            <person name="Ivanova N."/>
            <person name="Ovchinnikova G."/>
            <person name="Pagani I."/>
            <person name="Sobecky P.A."/>
            <person name="Martinez R.J."/>
            <person name="Woyke T."/>
        </authorList>
    </citation>
    <scope>NUCLEOTIDE SEQUENCE [LARGE SCALE GENOMIC DNA]</scope>
    <source>
        <strain evidence="11">Y9602</strain>
        <plasmid evidence="11">pRAHAQ01</plasmid>
    </source>
</reference>
<dbReference type="OrthoDB" id="156345at2"/>
<dbReference type="Proteomes" id="UP000007257">
    <property type="component" value="Plasmid pRAHAQ01"/>
</dbReference>
<geneLocation type="plasmid" evidence="10 11">
    <name>pRAHAQ01</name>
</geneLocation>
<dbReference type="InterPro" id="IPR002575">
    <property type="entry name" value="Aminoglycoside_PTrfase"/>
</dbReference>
<dbReference type="GO" id="GO:0005737">
    <property type="term" value="C:cytoplasm"/>
    <property type="evidence" value="ECO:0007669"/>
    <property type="project" value="UniProtKB-SubCell"/>
</dbReference>
<dbReference type="PANTHER" id="PTHR21064">
    <property type="entry name" value="AMINOGLYCOSIDE PHOSPHOTRANSFERASE DOMAIN-CONTAINING PROTEIN-RELATED"/>
    <property type="match status" value="1"/>
</dbReference>
<dbReference type="EMBL" id="CP002506">
    <property type="protein sequence ID" value="ADW76321.1"/>
    <property type="molecule type" value="Genomic_DNA"/>
</dbReference>
<dbReference type="SUPFAM" id="SSF56112">
    <property type="entry name" value="Protein kinase-like (PK-like)"/>
    <property type="match status" value="1"/>
</dbReference>
<evidence type="ECO:0000256" key="7">
    <source>
        <dbReference type="ARBA" id="ARBA00038873"/>
    </source>
</evidence>
<gene>
    <name evidence="10" type="ordered locus">Rahaq_4741</name>
</gene>
<reference evidence="10 11" key="2">
    <citation type="journal article" date="2012" name="J. Bacteriol.">
        <title>Complete Genome Sequence of Rahnella sp. Strain Y9602, a Gammaproteobacterium Isolate from Metal- and Radionuclide-Contaminated Soil.</title>
        <authorList>
            <person name="Martinez R.J."/>
            <person name="Bruce D."/>
            <person name="Detter C."/>
            <person name="Goodwin L.A."/>
            <person name="Han J."/>
            <person name="Han C.S."/>
            <person name="Held B."/>
            <person name="Land M.L."/>
            <person name="Mikhailova N."/>
            <person name="Nolan M."/>
            <person name="Pennacchio L."/>
            <person name="Pitluck S."/>
            <person name="Tapia R."/>
            <person name="Woyke T."/>
            <person name="Sobecky P.A."/>
        </authorList>
    </citation>
    <scope>NUCLEOTIDE SEQUENCE [LARGE SCALE GENOMIC DNA]</scope>
    <source>
        <strain evidence="10 11">Y9602</strain>
        <plasmid evidence="10 11">pRAHAQ01</plasmid>
    </source>
</reference>
<evidence type="ECO:0000313" key="10">
    <source>
        <dbReference type="EMBL" id="ADW76321.1"/>
    </source>
</evidence>
<evidence type="ECO:0000256" key="8">
    <source>
        <dbReference type="ARBA" id="ARBA00040505"/>
    </source>
</evidence>
<keyword evidence="3 10" id="KW-0808">Transferase</keyword>
<dbReference type="Pfam" id="PF01636">
    <property type="entry name" value="APH"/>
    <property type="match status" value="1"/>
</dbReference>
<dbReference type="Gene3D" id="3.30.200.20">
    <property type="entry name" value="Phosphorylase Kinase, domain 1"/>
    <property type="match status" value="1"/>
</dbReference>
<keyword evidence="4" id="KW-0418">Kinase</keyword>
<dbReference type="EC" id="2.7.1.81" evidence="7"/>
<comment type="function">
    <text evidence="6">Catalyzes the GTP-dependent phosphorylation of 5-hydroxy-L-lysine.</text>
</comment>
<dbReference type="InterPro" id="IPR011009">
    <property type="entry name" value="Kinase-like_dom_sf"/>
</dbReference>
<evidence type="ECO:0000256" key="4">
    <source>
        <dbReference type="ARBA" id="ARBA00022777"/>
    </source>
</evidence>
<protein>
    <recommendedName>
        <fullName evidence="8">Hydroxylysine kinase</fullName>
        <ecNumber evidence="7">2.7.1.81</ecNumber>
    </recommendedName>
</protein>
<dbReference type="InterPro" id="IPR050249">
    <property type="entry name" value="Pseudomonas-type_ThrB"/>
</dbReference>
<keyword evidence="2" id="KW-0963">Cytoplasm</keyword>
<dbReference type="Gene3D" id="3.90.1200.10">
    <property type="match status" value="1"/>
</dbReference>
<proteinExistence type="predicted"/>
<name>A0A0H3FJ37_RAHSY</name>
<dbReference type="HOGENOM" id="CLU_042971_0_0_6"/>
<comment type="subcellular location">
    <subcellularLocation>
        <location evidence="1">Cytoplasm</location>
    </subcellularLocation>
</comment>
<evidence type="ECO:0000256" key="1">
    <source>
        <dbReference type="ARBA" id="ARBA00004496"/>
    </source>
</evidence>
<evidence type="ECO:0000256" key="6">
    <source>
        <dbReference type="ARBA" id="ARBA00037368"/>
    </source>
</evidence>
<evidence type="ECO:0000259" key="9">
    <source>
        <dbReference type="Pfam" id="PF01636"/>
    </source>
</evidence>
<dbReference type="PANTHER" id="PTHR21064:SF1">
    <property type="entry name" value="HYDROXYLYSINE KINASE"/>
    <property type="match status" value="1"/>
</dbReference>
<feature type="domain" description="Aminoglycoside phosphotransferase" evidence="9">
    <location>
        <begin position="37"/>
        <end position="261"/>
    </location>
</feature>
<dbReference type="GO" id="GO:0047992">
    <property type="term" value="F:hydroxylysine kinase activity"/>
    <property type="evidence" value="ECO:0007669"/>
    <property type="project" value="UniProtKB-EC"/>
</dbReference>
<dbReference type="eggNOG" id="COG2334">
    <property type="taxonomic scope" value="Bacteria"/>
</dbReference>
<dbReference type="AlphaFoldDB" id="A0A0H3FJ37"/>
<evidence type="ECO:0000256" key="3">
    <source>
        <dbReference type="ARBA" id="ARBA00022679"/>
    </source>
</evidence>
<dbReference type="RefSeq" id="WP_013578002.1">
    <property type="nucleotide sequence ID" value="NC_015062.1"/>
</dbReference>
<comment type="catalytic activity">
    <reaction evidence="5">
        <text>(5R)-5-hydroxy-L-lysine + GTP = (5R)-5-phosphooxy-L-lysine + GDP + H(+)</text>
        <dbReference type="Rhea" id="RHEA:19049"/>
        <dbReference type="ChEBI" id="CHEBI:15378"/>
        <dbReference type="ChEBI" id="CHEBI:37565"/>
        <dbReference type="ChEBI" id="CHEBI:57882"/>
        <dbReference type="ChEBI" id="CHEBI:58189"/>
        <dbReference type="ChEBI" id="CHEBI:58357"/>
        <dbReference type="EC" id="2.7.1.81"/>
    </reaction>
</comment>
<keyword evidence="10" id="KW-0614">Plasmid</keyword>
<accession>A0A0H3FJ37</accession>
<evidence type="ECO:0000313" key="11">
    <source>
        <dbReference type="Proteomes" id="UP000007257"/>
    </source>
</evidence>
<evidence type="ECO:0000256" key="2">
    <source>
        <dbReference type="ARBA" id="ARBA00022490"/>
    </source>
</evidence>